<organism evidence="2 3">
    <name type="scientific">Candidatus Entotheonella gemina</name>
    <dbReference type="NCBI Taxonomy" id="1429439"/>
    <lineage>
        <taxon>Bacteria</taxon>
        <taxon>Pseudomonadati</taxon>
        <taxon>Nitrospinota/Tectimicrobiota group</taxon>
        <taxon>Candidatus Tectimicrobiota</taxon>
        <taxon>Candidatus Entotheonellia</taxon>
        <taxon>Candidatus Entotheonellales</taxon>
        <taxon>Candidatus Entotheonellaceae</taxon>
        <taxon>Candidatus Entotheonella</taxon>
    </lineage>
</organism>
<proteinExistence type="predicted"/>
<evidence type="ECO:0000313" key="2">
    <source>
        <dbReference type="EMBL" id="ETX09222.1"/>
    </source>
</evidence>
<dbReference type="EMBL" id="AZHX01000026">
    <property type="protein sequence ID" value="ETX09222.1"/>
    <property type="molecule type" value="Genomic_DNA"/>
</dbReference>
<sequence>METHPLVWFCATGKTGLGHLRRCATIAKALRRLAPGCCIGLATNATVAGLEPADIAAFTQIEIVDRQSMADRIAGRSNGPIVVDTAVLPGLATTNRPLVLILRQTPEDRLERFRLQDGRPWDLVMVPNPRADWWPELDPDFAHRVEPVGWIYRGVPVSTRPLWLTPLVIVASGGGATAPIAATWKAEVDPIIAHARALTDTPFYVAQALGPRAAPEAHLLHADDRFDPGGDLHLYFAQADTVISTAGYNSVLELATTDVPALLVAIPRSLDNQMARACLWGTRLGKWHVPGETLSSGAWLAAQIDAAKRRAPWDLGPSGETAAAQLILGLAQ</sequence>
<dbReference type="PANTHER" id="PTHR21015:SF22">
    <property type="entry name" value="GLYCOSYLTRANSFERASE"/>
    <property type="match status" value="1"/>
</dbReference>
<keyword evidence="3" id="KW-1185">Reference proteome</keyword>
<evidence type="ECO:0000259" key="1">
    <source>
        <dbReference type="Pfam" id="PF04101"/>
    </source>
</evidence>
<dbReference type="SUPFAM" id="SSF53756">
    <property type="entry name" value="UDP-Glycosyltransferase/glycogen phosphorylase"/>
    <property type="match status" value="1"/>
</dbReference>
<gene>
    <name evidence="2" type="ORF">ETSY2_00770</name>
</gene>
<comment type="caution">
    <text evidence="2">The sequence shown here is derived from an EMBL/GenBank/DDBJ whole genome shotgun (WGS) entry which is preliminary data.</text>
</comment>
<dbReference type="Pfam" id="PF04101">
    <property type="entry name" value="Glyco_tran_28_C"/>
    <property type="match status" value="1"/>
</dbReference>
<evidence type="ECO:0000313" key="3">
    <source>
        <dbReference type="Proteomes" id="UP000019140"/>
    </source>
</evidence>
<dbReference type="GO" id="GO:0016758">
    <property type="term" value="F:hexosyltransferase activity"/>
    <property type="evidence" value="ECO:0007669"/>
    <property type="project" value="InterPro"/>
</dbReference>
<protein>
    <recommendedName>
        <fullName evidence="1">Glycosyl transferase family 28 C-terminal domain-containing protein</fullName>
    </recommendedName>
</protein>
<dbReference type="PANTHER" id="PTHR21015">
    <property type="entry name" value="UDP-N-ACETYLGLUCOSAMINE--N-ACETYLMURAMYL-(PENTAPEPTIDE) PYROPHOSPHORYL-UNDECAPRENOL N-ACETYLGLUCOSAMINE TRANSFERASE 1"/>
    <property type="match status" value="1"/>
</dbReference>
<dbReference type="Gene3D" id="3.40.50.2000">
    <property type="entry name" value="Glycogen Phosphorylase B"/>
    <property type="match status" value="1"/>
</dbReference>
<reference evidence="2 3" key="1">
    <citation type="journal article" date="2014" name="Nature">
        <title>An environmental bacterial taxon with a large and distinct metabolic repertoire.</title>
        <authorList>
            <person name="Wilson M.C."/>
            <person name="Mori T."/>
            <person name="Ruckert C."/>
            <person name="Uria A.R."/>
            <person name="Helf M.J."/>
            <person name="Takada K."/>
            <person name="Gernert C."/>
            <person name="Steffens U.A."/>
            <person name="Heycke N."/>
            <person name="Schmitt S."/>
            <person name="Rinke C."/>
            <person name="Helfrich E.J."/>
            <person name="Brachmann A.O."/>
            <person name="Gurgui C."/>
            <person name="Wakimoto T."/>
            <person name="Kracht M."/>
            <person name="Crusemann M."/>
            <person name="Hentschel U."/>
            <person name="Abe I."/>
            <person name="Matsunaga S."/>
            <person name="Kalinowski J."/>
            <person name="Takeyama H."/>
            <person name="Piel J."/>
        </authorList>
    </citation>
    <scope>NUCLEOTIDE SEQUENCE [LARGE SCALE GENOMIC DNA]</scope>
    <source>
        <strain evidence="3">TSY2</strain>
    </source>
</reference>
<dbReference type="AlphaFoldDB" id="W4MHN4"/>
<dbReference type="HOGENOM" id="CLU_835975_0_0_7"/>
<name>W4MHN4_9BACT</name>
<dbReference type="Proteomes" id="UP000019140">
    <property type="component" value="Unassembled WGS sequence"/>
</dbReference>
<accession>W4MHN4</accession>
<dbReference type="InterPro" id="IPR007235">
    <property type="entry name" value="Glyco_trans_28_C"/>
</dbReference>
<feature type="domain" description="Glycosyl transferase family 28 C-terminal" evidence="1">
    <location>
        <begin position="232"/>
        <end position="306"/>
    </location>
</feature>